<keyword evidence="3" id="KW-1185">Reference proteome</keyword>
<keyword evidence="1" id="KW-0812">Transmembrane</keyword>
<feature type="transmembrane region" description="Helical" evidence="1">
    <location>
        <begin position="40"/>
        <end position="60"/>
    </location>
</feature>
<keyword evidence="1" id="KW-1133">Transmembrane helix</keyword>
<evidence type="ECO:0000256" key="1">
    <source>
        <dbReference type="SAM" id="Phobius"/>
    </source>
</evidence>
<sequence>MAVEPQNEEISFFNSSHKFKSGSGIMQNEDSEAFRRKGDLGIPVVIALFALSIIIGWVVFRSYENSSKEITSSLAKIQEESSSLTIFGCADRTMEWFSKCDVMSELCDTTVSRMIKVCLANSDKTAQCSQFGNEIYGYNFGAKQCTAYMKDKKLKPLKKACGDVWQTVAEYCKSATKVTAQKTH</sequence>
<protein>
    <submittedName>
        <fullName evidence="2">Uncharacterized protein</fullName>
    </submittedName>
</protein>
<dbReference type="AlphaFoldDB" id="A0A1L4D429"/>
<dbReference type="Proteomes" id="UP000184731">
    <property type="component" value="Chromosome"/>
</dbReference>
<evidence type="ECO:0000313" key="3">
    <source>
        <dbReference type="Proteomes" id="UP000184731"/>
    </source>
</evidence>
<dbReference type="EMBL" id="CP017834">
    <property type="protein sequence ID" value="APJ04961.1"/>
    <property type="molecule type" value="Genomic_DNA"/>
</dbReference>
<evidence type="ECO:0000313" key="2">
    <source>
        <dbReference type="EMBL" id="APJ04961.1"/>
    </source>
</evidence>
<accession>A0A1L4D429</accession>
<dbReference type="STRING" id="1915309.AXG55_14095"/>
<organism evidence="2 3">
    <name type="scientific">Silvanigrella aquatica</name>
    <dbReference type="NCBI Taxonomy" id="1915309"/>
    <lineage>
        <taxon>Bacteria</taxon>
        <taxon>Pseudomonadati</taxon>
        <taxon>Bdellovibrionota</taxon>
        <taxon>Oligoflexia</taxon>
        <taxon>Silvanigrellales</taxon>
        <taxon>Silvanigrellaceae</taxon>
        <taxon>Silvanigrella</taxon>
    </lineage>
</organism>
<keyword evidence="1" id="KW-0472">Membrane</keyword>
<dbReference type="KEGG" id="saqi:AXG55_14095"/>
<reference evidence="2 3" key="1">
    <citation type="submission" date="2016-10" db="EMBL/GenBank/DDBJ databases">
        <title>Silvanigrella aquatica sp. nov., isolated from a freshwater lake located in the Black Forest, Germany, description of Silvanigrellaceae fam. nov., Silvanigrellales ord. nov., reclassification of the order Bdellovibrionales in the class Oligoflexia, reclassification of the families Bacteriovoracaceae and Halobacteriovoraceae in the new order Bacteriovoracales ord. nov., and reclassification of the family Pseudobacteriovoracaceae in the order Oligoflexiales.</title>
        <authorList>
            <person name="Hahn M.W."/>
            <person name="Schmidt J."/>
            <person name="Koll U."/>
            <person name="Rohde M."/>
            <person name="Verbag S."/>
            <person name="Pitt A."/>
            <person name="Nakai R."/>
            <person name="Naganuma T."/>
            <person name="Lang E."/>
        </authorList>
    </citation>
    <scope>NUCLEOTIDE SEQUENCE [LARGE SCALE GENOMIC DNA]</scope>
    <source>
        <strain evidence="2 3">MWH-Nonnen-W8red</strain>
    </source>
</reference>
<gene>
    <name evidence="2" type="ORF">AXG55_14095</name>
</gene>
<name>A0A1L4D429_9BACT</name>
<proteinExistence type="predicted"/>